<dbReference type="GO" id="GO:0035242">
    <property type="term" value="F:protein-arginine omega-N asymmetric methyltransferase activity"/>
    <property type="evidence" value="ECO:0007669"/>
    <property type="project" value="UniProtKB-EC"/>
</dbReference>
<dbReference type="OrthoDB" id="7848332at2759"/>
<feature type="domain" description="Protein arginine N-methyltransferase 3-like C2H2 zinc finger" evidence="7">
    <location>
        <begin position="91"/>
        <end position="139"/>
    </location>
</feature>
<keyword evidence="3" id="KW-0963">Cytoplasm</keyword>
<dbReference type="SUPFAM" id="SSF57667">
    <property type="entry name" value="beta-beta-alpha zinc fingers"/>
    <property type="match status" value="1"/>
</dbReference>
<comment type="caution">
    <text evidence="8">The sequence shown here is derived from an EMBL/GenBank/DDBJ whole genome shotgun (WGS) entry which is preliminary data.</text>
</comment>
<feature type="region of interest" description="Disordered" evidence="6">
    <location>
        <begin position="155"/>
        <end position="186"/>
    </location>
</feature>
<dbReference type="InterPro" id="IPR036236">
    <property type="entry name" value="Znf_C2H2_sf"/>
</dbReference>
<evidence type="ECO:0000313" key="8">
    <source>
        <dbReference type="EMBL" id="TKA33465.1"/>
    </source>
</evidence>
<gene>
    <name evidence="8" type="ORF">B0A54_14642</name>
</gene>
<reference evidence="8 9" key="1">
    <citation type="submission" date="2017-03" db="EMBL/GenBank/DDBJ databases">
        <title>Genomes of endolithic fungi from Antarctica.</title>
        <authorList>
            <person name="Coleine C."/>
            <person name="Masonjones S."/>
            <person name="Stajich J.E."/>
        </authorList>
    </citation>
    <scope>NUCLEOTIDE SEQUENCE [LARGE SCALE GENOMIC DNA]</scope>
    <source>
        <strain evidence="8 9">CCFEE 5311</strain>
    </source>
</reference>
<dbReference type="EC" id="2.1.1.319" evidence="2"/>
<proteinExistence type="predicted"/>
<evidence type="ECO:0000256" key="3">
    <source>
        <dbReference type="ARBA" id="ARBA00022490"/>
    </source>
</evidence>
<evidence type="ECO:0000313" key="9">
    <source>
        <dbReference type="Proteomes" id="UP000310066"/>
    </source>
</evidence>
<dbReference type="GO" id="GO:0046872">
    <property type="term" value="F:metal ion binding"/>
    <property type="evidence" value="ECO:0007669"/>
    <property type="project" value="UniProtKB-KW"/>
</dbReference>
<keyword evidence="4" id="KW-0479">Metal-binding</keyword>
<evidence type="ECO:0000256" key="5">
    <source>
        <dbReference type="ARBA" id="ARBA00022833"/>
    </source>
</evidence>
<evidence type="ECO:0000256" key="1">
    <source>
        <dbReference type="ARBA" id="ARBA00004496"/>
    </source>
</evidence>
<dbReference type="InterPro" id="IPR049482">
    <property type="entry name" value="ANM3-like_C2H2_Zf"/>
</dbReference>
<dbReference type="GO" id="GO:0005737">
    <property type="term" value="C:cytoplasm"/>
    <property type="evidence" value="ECO:0007669"/>
    <property type="project" value="UniProtKB-SubCell"/>
</dbReference>
<evidence type="ECO:0000259" key="7">
    <source>
        <dbReference type="Pfam" id="PF21137"/>
    </source>
</evidence>
<sequence>MNNSLPPGWRVINNTGTWTAPAAPPDSGSDSEDGNPLTEEDLRPDSPGWEDVEEEVEVASIKCLICDERLDGARKLVVHCMAIHNLDMDRIRKEHRLDFLATIQLVNYIRSGVRSNDTITTDHLVNNPDAFRQDRFMQPVLEDDALLYSIDELANPDDPDDPLAQKSDNEDESGGAEVAGDGIGHRMVVERALR</sequence>
<dbReference type="EMBL" id="NAJP01000085">
    <property type="protein sequence ID" value="TKA33465.1"/>
    <property type="molecule type" value="Genomic_DNA"/>
</dbReference>
<dbReference type="PANTHER" id="PTHR13267:SF3">
    <property type="entry name" value="ZINC FINGER PROTEIN 277"/>
    <property type="match status" value="1"/>
</dbReference>
<dbReference type="AlphaFoldDB" id="A0A4U0UG80"/>
<dbReference type="InterPro" id="IPR040048">
    <property type="entry name" value="ZNF277"/>
</dbReference>
<feature type="region of interest" description="Disordered" evidence="6">
    <location>
        <begin position="1"/>
        <end position="51"/>
    </location>
</feature>
<comment type="subcellular location">
    <subcellularLocation>
        <location evidence="1">Cytoplasm</location>
    </subcellularLocation>
</comment>
<dbReference type="Pfam" id="PF21137">
    <property type="entry name" value="ANM3_C2H2_Zf"/>
    <property type="match status" value="1"/>
</dbReference>
<accession>A0A4U0UG80</accession>
<name>A0A4U0UG80_9PEZI</name>
<dbReference type="Proteomes" id="UP000310066">
    <property type="component" value="Unassembled WGS sequence"/>
</dbReference>
<protein>
    <recommendedName>
        <fullName evidence="2">type I protein arginine methyltransferase</fullName>
        <ecNumber evidence="2">2.1.1.319</ecNumber>
    </recommendedName>
</protein>
<organism evidence="8 9">
    <name type="scientific">Friedmanniomyces endolithicus</name>
    <dbReference type="NCBI Taxonomy" id="329885"/>
    <lineage>
        <taxon>Eukaryota</taxon>
        <taxon>Fungi</taxon>
        <taxon>Dikarya</taxon>
        <taxon>Ascomycota</taxon>
        <taxon>Pezizomycotina</taxon>
        <taxon>Dothideomycetes</taxon>
        <taxon>Dothideomycetidae</taxon>
        <taxon>Mycosphaerellales</taxon>
        <taxon>Teratosphaeriaceae</taxon>
        <taxon>Friedmanniomyces</taxon>
    </lineage>
</organism>
<evidence type="ECO:0000256" key="4">
    <source>
        <dbReference type="ARBA" id="ARBA00022723"/>
    </source>
</evidence>
<dbReference type="PANTHER" id="PTHR13267">
    <property type="entry name" value="ZINC FINGER PROTEIN 277"/>
    <property type="match status" value="1"/>
</dbReference>
<keyword evidence="5" id="KW-0862">Zinc</keyword>
<evidence type="ECO:0000256" key="6">
    <source>
        <dbReference type="SAM" id="MobiDB-lite"/>
    </source>
</evidence>
<dbReference type="STRING" id="329885.A0A4U0UG80"/>
<evidence type="ECO:0000256" key="2">
    <source>
        <dbReference type="ARBA" id="ARBA00011925"/>
    </source>
</evidence>